<evidence type="ECO:0000256" key="1">
    <source>
        <dbReference type="ARBA" id="ARBA00022692"/>
    </source>
</evidence>
<sequence length="449" mass="50198">MPIPDAVPRRPAADGPDRPAGPNLPSPILCATFPRLASQLLDPLLRQAAQPHVLSPCASFLAPRPRRRAGRTVRPHAIPCWHRRGRGWPGEGGARLRRQLGPVRGVRGAVHHGDEWGSDGERSDDETVDEVNGRIGQYRRLTPDLNNGDGDVENSPTTISPTPLDDATHALFTNGLGKDYGTLSKRPRRARRASSTTTTTTTATTVPVQTLTSSPHTNYIAKLRRLFPFMWPRNDRRLQLLIVLCLLLLVAERVVNVLLPISYKNVVDALAKEGGGGRVVWKEILIFVGLRMLQGGVGFIGTAQKGLWVPIGQFTTRELQVRMFEHLLNLSLRFHLNRKTGEILRVQGTPMFYSRAPTYPTSFNQPSTHAFLLLTFGPLHRPRRNKYRDASDNDLLQYPADADGRDGSVRVLHVGFRRVVRRDRVNDHGRVRWIYNAIDRMEDAVSQGD</sequence>
<dbReference type="EMBL" id="RBNI01014891">
    <property type="protein sequence ID" value="RUP18225.1"/>
    <property type="molecule type" value="Genomic_DNA"/>
</dbReference>
<keyword evidence="3" id="KW-0472">Membrane</keyword>
<dbReference type="InterPro" id="IPR011527">
    <property type="entry name" value="ABC1_TM_dom"/>
</dbReference>
<accession>A0A433BA04</accession>
<proteinExistence type="predicted"/>
<dbReference type="GO" id="GO:0140359">
    <property type="term" value="F:ABC-type transporter activity"/>
    <property type="evidence" value="ECO:0007669"/>
    <property type="project" value="InterPro"/>
</dbReference>
<dbReference type="AlphaFoldDB" id="A0A433BA04"/>
<dbReference type="GO" id="GO:0016020">
    <property type="term" value="C:membrane"/>
    <property type="evidence" value="ECO:0007669"/>
    <property type="project" value="InterPro"/>
</dbReference>
<feature type="compositionally biased region" description="Basic and acidic residues" evidence="4">
    <location>
        <begin position="111"/>
        <end position="121"/>
    </location>
</feature>
<feature type="compositionally biased region" description="Low complexity" evidence="4">
    <location>
        <begin position="193"/>
        <end position="204"/>
    </location>
</feature>
<feature type="compositionally biased region" description="Basic and acidic residues" evidence="4">
    <location>
        <begin position="7"/>
        <end position="17"/>
    </location>
</feature>
<dbReference type="Gene3D" id="1.20.1560.10">
    <property type="entry name" value="ABC transporter type 1, transmembrane domain"/>
    <property type="match status" value="1"/>
</dbReference>
<name>A0A433BA04_9FUNG</name>
<evidence type="ECO:0000259" key="5">
    <source>
        <dbReference type="PROSITE" id="PS50929"/>
    </source>
</evidence>
<evidence type="ECO:0000256" key="4">
    <source>
        <dbReference type="SAM" id="MobiDB-lite"/>
    </source>
</evidence>
<keyword evidence="7" id="KW-1185">Reference proteome</keyword>
<dbReference type="GO" id="GO:0005524">
    <property type="term" value="F:ATP binding"/>
    <property type="evidence" value="ECO:0007669"/>
    <property type="project" value="InterPro"/>
</dbReference>
<dbReference type="SUPFAM" id="SSF90123">
    <property type="entry name" value="ABC transporter transmembrane region"/>
    <property type="match status" value="1"/>
</dbReference>
<dbReference type="Pfam" id="PF00664">
    <property type="entry name" value="ABC_membrane"/>
    <property type="match status" value="1"/>
</dbReference>
<reference evidence="6 7" key="1">
    <citation type="journal article" date="2018" name="New Phytol.">
        <title>Phylogenomics of Endogonaceae and evolution of mycorrhizas within Mucoromycota.</title>
        <authorList>
            <person name="Chang Y."/>
            <person name="Desiro A."/>
            <person name="Na H."/>
            <person name="Sandor L."/>
            <person name="Lipzen A."/>
            <person name="Clum A."/>
            <person name="Barry K."/>
            <person name="Grigoriev I.V."/>
            <person name="Martin F.M."/>
            <person name="Stajich J.E."/>
            <person name="Smith M.E."/>
            <person name="Bonito G."/>
            <person name="Spatafora J.W."/>
        </authorList>
    </citation>
    <scope>NUCLEOTIDE SEQUENCE [LARGE SCALE GENOMIC DNA]</scope>
    <source>
        <strain evidence="6 7">GMNB39</strain>
    </source>
</reference>
<dbReference type="Proteomes" id="UP000268093">
    <property type="component" value="Unassembled WGS sequence"/>
</dbReference>
<evidence type="ECO:0000313" key="7">
    <source>
        <dbReference type="Proteomes" id="UP000268093"/>
    </source>
</evidence>
<feature type="region of interest" description="Disordered" evidence="4">
    <location>
        <begin position="182"/>
        <end position="204"/>
    </location>
</feature>
<feature type="region of interest" description="Disordered" evidence="4">
    <location>
        <begin position="108"/>
        <end position="129"/>
    </location>
</feature>
<feature type="region of interest" description="Disordered" evidence="4">
    <location>
        <begin position="1"/>
        <end position="26"/>
    </location>
</feature>
<gene>
    <name evidence="6" type="ORF">BC936DRAFT_139381</name>
</gene>
<dbReference type="OrthoDB" id="6500128at2759"/>
<protein>
    <recommendedName>
        <fullName evidence="5">ABC transmembrane type-1 domain-containing protein</fullName>
    </recommendedName>
</protein>
<evidence type="ECO:0000313" key="6">
    <source>
        <dbReference type="EMBL" id="RUP18225.1"/>
    </source>
</evidence>
<comment type="caution">
    <text evidence="6">The sequence shown here is derived from an EMBL/GenBank/DDBJ whole genome shotgun (WGS) entry which is preliminary data.</text>
</comment>
<evidence type="ECO:0000256" key="2">
    <source>
        <dbReference type="ARBA" id="ARBA00022989"/>
    </source>
</evidence>
<keyword evidence="1" id="KW-0812">Transmembrane</keyword>
<evidence type="ECO:0000256" key="3">
    <source>
        <dbReference type="ARBA" id="ARBA00023136"/>
    </source>
</evidence>
<keyword evidence="2" id="KW-1133">Transmembrane helix</keyword>
<feature type="domain" description="ABC transmembrane type-1" evidence="5">
    <location>
        <begin position="243"/>
        <end position="344"/>
    </location>
</feature>
<organism evidence="6 7">
    <name type="scientific">Jimgerdemannia flammicorona</name>
    <dbReference type="NCBI Taxonomy" id="994334"/>
    <lineage>
        <taxon>Eukaryota</taxon>
        <taxon>Fungi</taxon>
        <taxon>Fungi incertae sedis</taxon>
        <taxon>Mucoromycota</taxon>
        <taxon>Mucoromycotina</taxon>
        <taxon>Endogonomycetes</taxon>
        <taxon>Endogonales</taxon>
        <taxon>Endogonaceae</taxon>
        <taxon>Jimgerdemannia</taxon>
    </lineage>
</organism>
<dbReference type="PROSITE" id="PS50929">
    <property type="entry name" value="ABC_TM1F"/>
    <property type="match status" value="1"/>
</dbReference>
<dbReference type="InterPro" id="IPR036640">
    <property type="entry name" value="ABC1_TM_sf"/>
</dbReference>